<dbReference type="InterPro" id="IPR031304">
    <property type="entry name" value="SLT_2"/>
</dbReference>
<dbReference type="Gene3D" id="1.10.530.10">
    <property type="match status" value="1"/>
</dbReference>
<dbReference type="AlphaFoldDB" id="A0A3T0ED44"/>
<dbReference type="InterPro" id="IPR036366">
    <property type="entry name" value="PGBDSf"/>
</dbReference>
<dbReference type="Proteomes" id="UP000286954">
    <property type="component" value="Chromosome"/>
</dbReference>
<dbReference type="InterPro" id="IPR036365">
    <property type="entry name" value="PGBD-like_sf"/>
</dbReference>
<dbReference type="Gene3D" id="1.10.101.10">
    <property type="entry name" value="PGBD-like superfamily/PGBD"/>
    <property type="match status" value="1"/>
</dbReference>
<gene>
    <name evidence="3" type="ORF">X907_2709</name>
</gene>
<reference evidence="3 4" key="1">
    <citation type="submission" date="2016-12" db="EMBL/GenBank/DDBJ databases">
        <title>The genome of dimorphic prosthecate Glycocaulis alkaliphilus 6b-8t, isolated from crude oil dictates its adaptability in petroleum environments.</title>
        <authorList>
            <person name="Wu X.-L."/>
            <person name="Geng S."/>
        </authorList>
    </citation>
    <scope>NUCLEOTIDE SEQUENCE [LARGE SCALE GENOMIC DNA]</scope>
    <source>
        <strain evidence="3 4">6B-8</strain>
    </source>
</reference>
<dbReference type="KEGG" id="gak:X907_2709"/>
<dbReference type="NCBIfam" id="TIGR02283">
    <property type="entry name" value="MltB_2"/>
    <property type="match status" value="1"/>
</dbReference>
<dbReference type="GO" id="GO:0008933">
    <property type="term" value="F:peptidoglycan lytic transglycosylase activity"/>
    <property type="evidence" value="ECO:0007669"/>
    <property type="project" value="TreeGrafter"/>
</dbReference>
<evidence type="ECO:0000313" key="4">
    <source>
        <dbReference type="Proteomes" id="UP000286954"/>
    </source>
</evidence>
<dbReference type="InterPro" id="IPR043426">
    <property type="entry name" value="MltB-like"/>
</dbReference>
<keyword evidence="4" id="KW-1185">Reference proteome</keyword>
<dbReference type="PANTHER" id="PTHR30163:SF8">
    <property type="entry name" value="LYTIC MUREIN TRANSGLYCOSYLASE"/>
    <property type="match status" value="1"/>
</dbReference>
<organism evidence="3 4">
    <name type="scientific">Glycocaulis alkaliphilus</name>
    <dbReference type="NCBI Taxonomy" id="1434191"/>
    <lineage>
        <taxon>Bacteria</taxon>
        <taxon>Pseudomonadati</taxon>
        <taxon>Pseudomonadota</taxon>
        <taxon>Alphaproteobacteria</taxon>
        <taxon>Maricaulales</taxon>
        <taxon>Maricaulaceae</taxon>
        <taxon>Glycocaulis</taxon>
    </lineage>
</organism>
<dbReference type="Pfam" id="PF01471">
    <property type="entry name" value="PG_binding_1"/>
    <property type="match status" value="1"/>
</dbReference>
<sequence>MGQIRGEDPYMLTIHRFSRRAASLTGAWLAGLVLAVSHAGATLAQDIPFTAWRDGFASDLRSEGVRADIVASMLDGLEPDPTVIERDQTQPEFVRPIWQYLEGAVSETRVANGRRASARIAETLQAVEERFEVDQHILTGIWGLESAYGEIQGNFDIVRSLATLAWEGRRRGFAEAQLRAIAQMLDRGYATRAELIGSWAGGMGQTQFIPATYMERAVDFNGDGRRDIWRNEGDALGSAANLLARAGWEYRQPVFTEVRLPEGFSFADWNESQRRQVSQWAGLGIEPVSGGWEADDLNRPARLVIPAGANAPAFLVYRNFEALLRYNNSTAYALGVAYLARAFEHGDAGMATGWPVDNPPINRTQSRELQEALARLGYDPGGLDGVVGPNTRRAIRAFQSANGFEPDGYAGLALYNAVMAADAAR</sequence>
<dbReference type="InterPro" id="IPR011970">
    <property type="entry name" value="MltB_2"/>
</dbReference>
<evidence type="ECO:0000313" key="3">
    <source>
        <dbReference type="EMBL" id="AZU05219.1"/>
    </source>
</evidence>
<dbReference type="InterPro" id="IPR023346">
    <property type="entry name" value="Lysozyme-like_dom_sf"/>
</dbReference>
<proteinExistence type="predicted"/>
<dbReference type="EMBL" id="CP018911">
    <property type="protein sequence ID" value="AZU05219.1"/>
    <property type="molecule type" value="Genomic_DNA"/>
</dbReference>
<protein>
    <submittedName>
        <fullName evidence="3">Lytic murein transglycosylase</fullName>
    </submittedName>
</protein>
<dbReference type="InterPro" id="IPR002477">
    <property type="entry name" value="Peptidoglycan-bd-like"/>
</dbReference>
<name>A0A3T0ED44_9PROT</name>
<accession>A0A3T0ED44</accession>
<evidence type="ECO:0000259" key="2">
    <source>
        <dbReference type="Pfam" id="PF13406"/>
    </source>
</evidence>
<dbReference type="PANTHER" id="PTHR30163">
    <property type="entry name" value="MEMBRANE-BOUND LYTIC MUREIN TRANSGLYCOSYLASE B"/>
    <property type="match status" value="1"/>
</dbReference>
<dbReference type="SUPFAM" id="SSF53955">
    <property type="entry name" value="Lysozyme-like"/>
    <property type="match status" value="1"/>
</dbReference>
<feature type="domain" description="Transglycosylase SLT" evidence="2">
    <location>
        <begin position="49"/>
        <end position="341"/>
    </location>
</feature>
<evidence type="ECO:0000259" key="1">
    <source>
        <dbReference type="Pfam" id="PF01471"/>
    </source>
</evidence>
<dbReference type="GO" id="GO:0009253">
    <property type="term" value="P:peptidoglycan catabolic process"/>
    <property type="evidence" value="ECO:0007669"/>
    <property type="project" value="TreeGrafter"/>
</dbReference>
<dbReference type="Gene3D" id="1.10.8.350">
    <property type="entry name" value="Bacterial muramidase"/>
    <property type="match status" value="1"/>
</dbReference>
<dbReference type="Pfam" id="PF13406">
    <property type="entry name" value="SLT_2"/>
    <property type="match status" value="1"/>
</dbReference>
<dbReference type="SUPFAM" id="SSF47090">
    <property type="entry name" value="PGBD-like"/>
    <property type="match status" value="1"/>
</dbReference>
<feature type="domain" description="Peptidoglycan binding-like" evidence="1">
    <location>
        <begin position="365"/>
        <end position="417"/>
    </location>
</feature>